<protein>
    <submittedName>
        <fullName evidence="2">Uncharacterized protein</fullName>
    </submittedName>
</protein>
<feature type="transmembrane region" description="Helical" evidence="1">
    <location>
        <begin position="12"/>
        <end position="34"/>
    </location>
</feature>
<dbReference type="Proteomes" id="UP000325313">
    <property type="component" value="Unassembled WGS sequence"/>
</dbReference>
<proteinExistence type="predicted"/>
<reference evidence="2 3" key="1">
    <citation type="submission" date="2019-05" db="EMBL/GenBank/DDBJ databases">
        <title>Emergence of the Ug99 lineage of the wheat stem rust pathogen through somatic hybridization.</title>
        <authorList>
            <person name="Li F."/>
            <person name="Upadhyaya N.M."/>
            <person name="Sperschneider J."/>
            <person name="Matny O."/>
            <person name="Nguyen-Phuc H."/>
            <person name="Mago R."/>
            <person name="Raley C."/>
            <person name="Miller M.E."/>
            <person name="Silverstein K.A.T."/>
            <person name="Henningsen E."/>
            <person name="Hirsch C.D."/>
            <person name="Visser B."/>
            <person name="Pretorius Z.A."/>
            <person name="Steffenson B.J."/>
            <person name="Schwessinger B."/>
            <person name="Dodds P.N."/>
            <person name="Figueroa M."/>
        </authorList>
    </citation>
    <scope>NUCLEOTIDE SEQUENCE [LARGE SCALE GENOMIC DNA]</scope>
    <source>
        <strain evidence="2 3">Ug99</strain>
    </source>
</reference>
<keyword evidence="1" id="KW-1133">Transmembrane helix</keyword>
<name>A0A5B0PLH7_PUCGR</name>
<dbReference type="AlphaFoldDB" id="A0A5B0PLH7"/>
<keyword evidence="1" id="KW-0812">Transmembrane</keyword>
<keyword evidence="1" id="KW-0472">Membrane</keyword>
<accession>A0A5B0PLH7</accession>
<organism evidence="2 3">
    <name type="scientific">Puccinia graminis f. sp. tritici</name>
    <dbReference type="NCBI Taxonomy" id="56615"/>
    <lineage>
        <taxon>Eukaryota</taxon>
        <taxon>Fungi</taxon>
        <taxon>Dikarya</taxon>
        <taxon>Basidiomycota</taxon>
        <taxon>Pucciniomycotina</taxon>
        <taxon>Pucciniomycetes</taxon>
        <taxon>Pucciniales</taxon>
        <taxon>Pucciniaceae</taxon>
        <taxon>Puccinia</taxon>
    </lineage>
</organism>
<comment type="caution">
    <text evidence="2">The sequence shown here is derived from an EMBL/GenBank/DDBJ whole genome shotgun (WGS) entry which is preliminary data.</text>
</comment>
<gene>
    <name evidence="2" type="ORF">PGTUg99_035006</name>
</gene>
<dbReference type="EMBL" id="VDEP01000338">
    <property type="protein sequence ID" value="KAA1102457.1"/>
    <property type="molecule type" value="Genomic_DNA"/>
</dbReference>
<evidence type="ECO:0000256" key="1">
    <source>
        <dbReference type="SAM" id="Phobius"/>
    </source>
</evidence>
<evidence type="ECO:0000313" key="2">
    <source>
        <dbReference type="EMBL" id="KAA1102457.1"/>
    </source>
</evidence>
<sequence length="158" mass="17688">MFNTHLKHQSITLAMIPRTILFVIFMAFIPEYILGDVGCMGIVEGKLCGRNAHQIPLPGADQFGDCGDPRTGCKIQRTKNYYKCGGCQSITVKNYKARGKYEGCGHENKKLYIQGTLGNHEYAPESVPPSQGTSESAYYQEATPSTARDDIQYFEFFR</sequence>
<evidence type="ECO:0000313" key="3">
    <source>
        <dbReference type="Proteomes" id="UP000325313"/>
    </source>
</evidence>